<gene>
    <name evidence="2" type="ORF">B0H63DRAFT_468352</name>
</gene>
<evidence type="ECO:0000256" key="1">
    <source>
        <dbReference type="SAM" id="SignalP"/>
    </source>
</evidence>
<keyword evidence="3" id="KW-1185">Reference proteome</keyword>
<sequence length="210" mass="22209">MKKSSLILRILASTVSTSASVILQRQLQRAQPQPALATITAAPDLGLRDTQIAPRQDAEEIVYCAEGLSSMLSRLPTPTSPLLEWATTSAPILKLASAIANSNLPDNMYDMCSSAADSVNPPDELAPPYSKYLDQVQSWRYDIEGDAYSYGSRCRGTAGAVFELLAATEAAMCTSGLRQFVTPYNAAPRPTGYVAAAACLAGVAGVMAAM</sequence>
<evidence type="ECO:0000313" key="2">
    <source>
        <dbReference type="EMBL" id="KAK3386767.1"/>
    </source>
</evidence>
<feature type="signal peptide" evidence="1">
    <location>
        <begin position="1"/>
        <end position="19"/>
    </location>
</feature>
<dbReference type="EMBL" id="JAULSW010000003">
    <property type="protein sequence ID" value="KAK3386767.1"/>
    <property type="molecule type" value="Genomic_DNA"/>
</dbReference>
<accession>A0AAE0U0V1</accession>
<comment type="caution">
    <text evidence="2">The sequence shown here is derived from an EMBL/GenBank/DDBJ whole genome shotgun (WGS) entry which is preliminary data.</text>
</comment>
<reference evidence="2" key="1">
    <citation type="journal article" date="2023" name="Mol. Phylogenet. Evol.">
        <title>Genome-scale phylogeny and comparative genomics of the fungal order Sordariales.</title>
        <authorList>
            <person name="Hensen N."/>
            <person name="Bonometti L."/>
            <person name="Westerberg I."/>
            <person name="Brannstrom I.O."/>
            <person name="Guillou S."/>
            <person name="Cros-Aarteil S."/>
            <person name="Calhoun S."/>
            <person name="Haridas S."/>
            <person name="Kuo A."/>
            <person name="Mondo S."/>
            <person name="Pangilinan J."/>
            <person name="Riley R."/>
            <person name="LaButti K."/>
            <person name="Andreopoulos B."/>
            <person name="Lipzen A."/>
            <person name="Chen C."/>
            <person name="Yan M."/>
            <person name="Daum C."/>
            <person name="Ng V."/>
            <person name="Clum A."/>
            <person name="Steindorff A."/>
            <person name="Ohm R.A."/>
            <person name="Martin F."/>
            <person name="Silar P."/>
            <person name="Natvig D.O."/>
            <person name="Lalanne C."/>
            <person name="Gautier V."/>
            <person name="Ament-Velasquez S.L."/>
            <person name="Kruys A."/>
            <person name="Hutchinson M.I."/>
            <person name="Powell A.J."/>
            <person name="Barry K."/>
            <person name="Miller A.N."/>
            <person name="Grigoriev I.V."/>
            <person name="Debuchy R."/>
            <person name="Gladieux P."/>
            <person name="Hiltunen Thoren M."/>
            <person name="Johannesson H."/>
        </authorList>
    </citation>
    <scope>NUCLEOTIDE SEQUENCE</scope>
    <source>
        <strain evidence="2">CBS 232.78</strain>
    </source>
</reference>
<protein>
    <recommendedName>
        <fullName evidence="4">Infection structure specific protein</fullName>
    </recommendedName>
</protein>
<dbReference type="Proteomes" id="UP001285441">
    <property type="component" value="Unassembled WGS sequence"/>
</dbReference>
<reference evidence="2" key="2">
    <citation type="submission" date="2023-06" db="EMBL/GenBank/DDBJ databases">
        <authorList>
            <consortium name="Lawrence Berkeley National Laboratory"/>
            <person name="Haridas S."/>
            <person name="Hensen N."/>
            <person name="Bonometti L."/>
            <person name="Westerberg I."/>
            <person name="Brannstrom I.O."/>
            <person name="Guillou S."/>
            <person name="Cros-Aarteil S."/>
            <person name="Calhoun S."/>
            <person name="Kuo A."/>
            <person name="Mondo S."/>
            <person name="Pangilinan J."/>
            <person name="Riley R."/>
            <person name="LaButti K."/>
            <person name="Andreopoulos B."/>
            <person name="Lipzen A."/>
            <person name="Chen C."/>
            <person name="Yanf M."/>
            <person name="Daum C."/>
            <person name="Ng V."/>
            <person name="Clum A."/>
            <person name="Steindorff A."/>
            <person name="Ohm R."/>
            <person name="Martin F."/>
            <person name="Silar P."/>
            <person name="Natvig D."/>
            <person name="Lalanne C."/>
            <person name="Gautier V."/>
            <person name="Ament-velasquez S.L."/>
            <person name="Kruys A."/>
            <person name="Hutchinson M.I."/>
            <person name="Powell A.J."/>
            <person name="Barry K."/>
            <person name="Miller A.N."/>
            <person name="Grigoriev I.V."/>
            <person name="Debuchy R."/>
            <person name="Gladieux P."/>
            <person name="Thoren M.H."/>
            <person name="Johannesson H."/>
        </authorList>
    </citation>
    <scope>NUCLEOTIDE SEQUENCE</scope>
    <source>
        <strain evidence="2">CBS 232.78</strain>
    </source>
</reference>
<proteinExistence type="predicted"/>
<evidence type="ECO:0008006" key="4">
    <source>
        <dbReference type="Google" id="ProtNLM"/>
    </source>
</evidence>
<dbReference type="AlphaFoldDB" id="A0AAE0U0V1"/>
<feature type="chain" id="PRO_5042029815" description="Infection structure specific protein" evidence="1">
    <location>
        <begin position="20"/>
        <end position="210"/>
    </location>
</feature>
<organism evidence="2 3">
    <name type="scientific">Podospora didyma</name>
    <dbReference type="NCBI Taxonomy" id="330526"/>
    <lineage>
        <taxon>Eukaryota</taxon>
        <taxon>Fungi</taxon>
        <taxon>Dikarya</taxon>
        <taxon>Ascomycota</taxon>
        <taxon>Pezizomycotina</taxon>
        <taxon>Sordariomycetes</taxon>
        <taxon>Sordariomycetidae</taxon>
        <taxon>Sordariales</taxon>
        <taxon>Podosporaceae</taxon>
        <taxon>Podospora</taxon>
    </lineage>
</organism>
<evidence type="ECO:0000313" key="3">
    <source>
        <dbReference type="Proteomes" id="UP001285441"/>
    </source>
</evidence>
<name>A0AAE0U0V1_9PEZI</name>
<keyword evidence="1" id="KW-0732">Signal</keyword>